<dbReference type="Proteomes" id="UP000263094">
    <property type="component" value="Unassembled WGS sequence"/>
</dbReference>
<organism evidence="2 3">
    <name type="scientific">Streptomyces triticagri</name>
    <dbReference type="NCBI Taxonomy" id="2293568"/>
    <lineage>
        <taxon>Bacteria</taxon>
        <taxon>Bacillati</taxon>
        <taxon>Actinomycetota</taxon>
        <taxon>Actinomycetes</taxon>
        <taxon>Kitasatosporales</taxon>
        <taxon>Streptomycetaceae</taxon>
        <taxon>Streptomyces</taxon>
    </lineage>
</organism>
<evidence type="ECO:0000256" key="1">
    <source>
        <dbReference type="SAM" id="MobiDB-lite"/>
    </source>
</evidence>
<dbReference type="PIRSF" id="PIRSF028743">
    <property type="entry name" value="GvpO_protein"/>
    <property type="match status" value="1"/>
</dbReference>
<evidence type="ECO:0000313" key="3">
    <source>
        <dbReference type="Proteomes" id="UP000263094"/>
    </source>
</evidence>
<keyword evidence="3" id="KW-1185">Reference proteome</keyword>
<protein>
    <submittedName>
        <fullName evidence="2">Gas vesicle protein</fullName>
    </submittedName>
</protein>
<dbReference type="GO" id="GO:0031412">
    <property type="term" value="P:gas vesicle organization"/>
    <property type="evidence" value="ECO:0007669"/>
    <property type="project" value="InterPro"/>
</dbReference>
<proteinExistence type="predicted"/>
<dbReference type="OrthoDB" id="163447at2"/>
<feature type="compositionally biased region" description="Low complexity" evidence="1">
    <location>
        <begin position="1"/>
        <end position="10"/>
    </location>
</feature>
<reference evidence="2 3" key="1">
    <citation type="submission" date="2018-08" db="EMBL/GenBank/DDBJ databases">
        <title>Isolation, diversity and antifungal activity of Actinobacteria from wheat.</title>
        <authorList>
            <person name="Han C."/>
        </authorList>
    </citation>
    <scope>NUCLEOTIDE SEQUENCE [LARGE SCALE GENOMIC DNA]</scope>
    <source>
        <strain evidence="2 3">NEAU-YY421</strain>
    </source>
</reference>
<dbReference type="RefSeq" id="WP_128559646.1">
    <property type="nucleotide sequence ID" value="NZ_QUAK01000234.1"/>
</dbReference>
<sequence length="115" mass="12584">MAPPDSAGSDGSDRRSGEHKRSTPESSGRPKRLDVSDAMQHAVLQLAELLRCEPGSVSAVRATDTGWTADVEVLELARVPDTTSLLGSYRVTLDTRGRLTGYERTRRYVRGRTDP</sequence>
<name>A0A372LVF4_9ACTN</name>
<feature type="compositionally biased region" description="Basic and acidic residues" evidence="1">
    <location>
        <begin position="11"/>
        <end position="23"/>
    </location>
</feature>
<dbReference type="AlphaFoldDB" id="A0A372LVF4"/>
<comment type="caution">
    <text evidence="2">The sequence shown here is derived from an EMBL/GenBank/DDBJ whole genome shotgun (WGS) entry which is preliminary data.</text>
</comment>
<accession>A0A372LVF4</accession>
<dbReference type="Pfam" id="PF05800">
    <property type="entry name" value="GvpO"/>
    <property type="match status" value="1"/>
</dbReference>
<dbReference type="EMBL" id="QUAK01000234">
    <property type="protein sequence ID" value="RFU82662.1"/>
    <property type="molecule type" value="Genomic_DNA"/>
</dbReference>
<feature type="region of interest" description="Disordered" evidence="1">
    <location>
        <begin position="1"/>
        <end position="35"/>
    </location>
</feature>
<gene>
    <name evidence="2" type="ORF">DY218_32005</name>
</gene>
<dbReference type="InterPro" id="IPR008634">
    <property type="entry name" value="Gas-vesicle_GvpO"/>
</dbReference>
<evidence type="ECO:0000313" key="2">
    <source>
        <dbReference type="EMBL" id="RFU82662.1"/>
    </source>
</evidence>